<name>A0A098YA12_9ACTN</name>
<feature type="domain" description="N-acetyltransferase" evidence="3">
    <location>
        <begin position="6"/>
        <end position="165"/>
    </location>
</feature>
<evidence type="ECO:0000313" key="4">
    <source>
        <dbReference type="EMBL" id="KGH47245.1"/>
    </source>
</evidence>
<keyword evidence="5" id="KW-1185">Reference proteome</keyword>
<dbReference type="Pfam" id="PF00583">
    <property type="entry name" value="Acetyltransf_1"/>
    <property type="match status" value="1"/>
</dbReference>
<evidence type="ECO:0000259" key="3">
    <source>
        <dbReference type="PROSITE" id="PS51186"/>
    </source>
</evidence>
<dbReference type="OrthoDB" id="572496at2"/>
<dbReference type="GO" id="GO:0016747">
    <property type="term" value="F:acyltransferase activity, transferring groups other than amino-acyl groups"/>
    <property type="evidence" value="ECO:0007669"/>
    <property type="project" value="InterPro"/>
</dbReference>
<protein>
    <submittedName>
        <fullName evidence="4">GCN5 family acetyltransferase</fullName>
    </submittedName>
</protein>
<dbReference type="RefSeq" id="WP_036334771.1">
    <property type="nucleotide sequence ID" value="NZ_JPMX01000024.1"/>
</dbReference>
<evidence type="ECO:0000256" key="1">
    <source>
        <dbReference type="ARBA" id="ARBA00022679"/>
    </source>
</evidence>
<organism evidence="4 5">
    <name type="scientific">Modestobacter caceresii</name>
    <dbReference type="NCBI Taxonomy" id="1522368"/>
    <lineage>
        <taxon>Bacteria</taxon>
        <taxon>Bacillati</taxon>
        <taxon>Actinomycetota</taxon>
        <taxon>Actinomycetes</taxon>
        <taxon>Geodermatophilales</taxon>
        <taxon>Geodermatophilaceae</taxon>
        <taxon>Modestobacter</taxon>
    </lineage>
</organism>
<dbReference type="STRING" id="1522368.IN07_07540"/>
<sequence length="165" mass="17606">MSTGGPPVRVADEEDLQQLPAVEAAADELFVPLGITDLPLPATAGERARAWRVLVAGRPVAGFAVLELVDGAVHLEQLSVHPAHGRRGIGTALLAASLDAARQSGADRVTLLTYADVPWNAPFYARHGWSVTTELTPGLQALRRRETELGLDRHGPRVAMVRVVT</sequence>
<evidence type="ECO:0000256" key="2">
    <source>
        <dbReference type="ARBA" id="ARBA00023315"/>
    </source>
</evidence>
<comment type="caution">
    <text evidence="4">The sequence shown here is derived from an EMBL/GenBank/DDBJ whole genome shotgun (WGS) entry which is preliminary data.</text>
</comment>
<dbReference type="InterPro" id="IPR000182">
    <property type="entry name" value="GNAT_dom"/>
</dbReference>
<dbReference type="InterPro" id="IPR016181">
    <property type="entry name" value="Acyl_CoA_acyltransferase"/>
</dbReference>
<dbReference type="PANTHER" id="PTHR43800:SF1">
    <property type="entry name" value="PEPTIDYL-LYSINE N-ACETYLTRANSFERASE YJAB"/>
    <property type="match status" value="1"/>
</dbReference>
<accession>A0A098YA12</accession>
<dbReference type="SUPFAM" id="SSF55729">
    <property type="entry name" value="Acyl-CoA N-acyltransferases (Nat)"/>
    <property type="match status" value="1"/>
</dbReference>
<dbReference type="PROSITE" id="PS51186">
    <property type="entry name" value="GNAT"/>
    <property type="match status" value="1"/>
</dbReference>
<gene>
    <name evidence="4" type="ORF">IN07_07540</name>
</gene>
<dbReference type="PANTHER" id="PTHR43800">
    <property type="entry name" value="PEPTIDYL-LYSINE N-ACETYLTRANSFERASE YJAB"/>
    <property type="match status" value="1"/>
</dbReference>
<evidence type="ECO:0000313" key="5">
    <source>
        <dbReference type="Proteomes" id="UP000029713"/>
    </source>
</evidence>
<keyword evidence="2" id="KW-0012">Acyltransferase</keyword>
<dbReference type="Gene3D" id="3.40.630.30">
    <property type="match status" value="1"/>
</dbReference>
<reference evidence="4 5" key="1">
    <citation type="submission" date="2014-07" db="EMBL/GenBank/DDBJ databases">
        <title>Biosystematic studies on Modestobacter strains isolated from extreme hyper-arid desert soil and from historic building.</title>
        <authorList>
            <person name="Bukarasam K."/>
            <person name="Bull A."/>
            <person name="Girard G."/>
            <person name="van Wezel G."/>
            <person name="Goodfellow M."/>
        </authorList>
    </citation>
    <scope>NUCLEOTIDE SEQUENCE [LARGE SCALE GENOMIC DNA]</scope>
    <source>
        <strain evidence="4 5">KNN45-2b</strain>
    </source>
</reference>
<dbReference type="Proteomes" id="UP000029713">
    <property type="component" value="Unassembled WGS sequence"/>
</dbReference>
<proteinExistence type="predicted"/>
<keyword evidence="1 4" id="KW-0808">Transferase</keyword>
<dbReference type="EMBL" id="JPMX01000024">
    <property type="protein sequence ID" value="KGH47245.1"/>
    <property type="molecule type" value="Genomic_DNA"/>
</dbReference>
<dbReference type="AlphaFoldDB" id="A0A098YA12"/>